<name>A0A1L4D1H5_9BACT</name>
<dbReference type="PROSITE" id="PS51257">
    <property type="entry name" value="PROKAR_LIPOPROTEIN"/>
    <property type="match status" value="1"/>
</dbReference>
<dbReference type="AlphaFoldDB" id="A0A1L4D1H5"/>
<evidence type="ECO:0000313" key="2">
    <source>
        <dbReference type="Proteomes" id="UP000184731"/>
    </source>
</evidence>
<accession>A0A1L4D1H5</accession>
<gene>
    <name evidence="1" type="ORF">AXG55_09055</name>
</gene>
<reference evidence="1 2" key="1">
    <citation type="submission" date="2016-10" db="EMBL/GenBank/DDBJ databases">
        <title>Silvanigrella aquatica sp. nov., isolated from a freshwater lake located in the Black Forest, Germany, description of Silvanigrellaceae fam. nov., Silvanigrellales ord. nov., reclassification of the order Bdellovibrionales in the class Oligoflexia, reclassification of the families Bacteriovoracaceae and Halobacteriovoraceae in the new order Bacteriovoracales ord. nov., and reclassification of the family Pseudobacteriovoracaceae in the order Oligoflexiales.</title>
        <authorList>
            <person name="Hahn M.W."/>
            <person name="Schmidt J."/>
            <person name="Koll U."/>
            <person name="Rohde M."/>
            <person name="Verbag S."/>
            <person name="Pitt A."/>
            <person name="Nakai R."/>
            <person name="Naganuma T."/>
            <person name="Lang E."/>
        </authorList>
    </citation>
    <scope>NUCLEOTIDE SEQUENCE [LARGE SCALE GENOMIC DNA]</scope>
    <source>
        <strain evidence="1 2">MWH-Nonnen-W8red</strain>
    </source>
</reference>
<dbReference type="Proteomes" id="UP000184731">
    <property type="component" value="Chromosome"/>
</dbReference>
<keyword evidence="2" id="KW-1185">Reference proteome</keyword>
<dbReference type="RefSeq" id="WP_148697793.1">
    <property type="nucleotide sequence ID" value="NZ_CP017834.1"/>
</dbReference>
<dbReference type="EMBL" id="CP017834">
    <property type="protein sequence ID" value="APJ04046.1"/>
    <property type="molecule type" value="Genomic_DNA"/>
</dbReference>
<dbReference type="STRING" id="1915309.AXG55_09055"/>
<sequence>MHKKNIIVSSIITLITISCAKDNHKNDIKTYDIISNKFSSISACSEFENAQVSFDEKLTDLEYYKYYKYFKNINSEEDSSMYDKFNMIYEMLNHLELIVNKYQSLKNNKFYLESKKSFENEFESLKNKIQIEAYETSKKFKDSFQKLRLLPEEKPILNSLDLINKNIDVFNKITQKKYSISINCSRWYFI</sequence>
<dbReference type="KEGG" id="saqi:AXG55_09055"/>
<evidence type="ECO:0000313" key="1">
    <source>
        <dbReference type="EMBL" id="APJ04046.1"/>
    </source>
</evidence>
<evidence type="ECO:0008006" key="3">
    <source>
        <dbReference type="Google" id="ProtNLM"/>
    </source>
</evidence>
<protein>
    <recommendedName>
        <fullName evidence="3">Lipoprotein</fullName>
    </recommendedName>
</protein>
<organism evidence="1 2">
    <name type="scientific">Silvanigrella aquatica</name>
    <dbReference type="NCBI Taxonomy" id="1915309"/>
    <lineage>
        <taxon>Bacteria</taxon>
        <taxon>Pseudomonadati</taxon>
        <taxon>Bdellovibrionota</taxon>
        <taxon>Oligoflexia</taxon>
        <taxon>Silvanigrellales</taxon>
        <taxon>Silvanigrellaceae</taxon>
        <taxon>Silvanigrella</taxon>
    </lineage>
</organism>
<proteinExistence type="predicted"/>